<dbReference type="Proteomes" id="UP000649179">
    <property type="component" value="Unassembled WGS sequence"/>
</dbReference>
<dbReference type="InterPro" id="IPR002931">
    <property type="entry name" value="Transglutaminase-like"/>
</dbReference>
<reference evidence="2" key="2">
    <citation type="submission" date="2020-09" db="EMBL/GenBank/DDBJ databases">
        <authorList>
            <person name="Sun Q."/>
            <person name="Zhou Y."/>
        </authorList>
    </citation>
    <scope>NUCLEOTIDE SEQUENCE</scope>
    <source>
        <strain evidence="2">CGMCC 1.16067</strain>
    </source>
</reference>
<dbReference type="Gene3D" id="3.10.620.30">
    <property type="match status" value="1"/>
</dbReference>
<accession>A0A917B8X2</accession>
<dbReference type="InterPro" id="IPR038765">
    <property type="entry name" value="Papain-like_cys_pep_sf"/>
</dbReference>
<keyword evidence="3" id="KW-1185">Reference proteome</keyword>
<dbReference type="EMBL" id="BMKQ01000001">
    <property type="protein sequence ID" value="GGF30740.1"/>
    <property type="molecule type" value="Genomic_DNA"/>
</dbReference>
<evidence type="ECO:0000259" key="1">
    <source>
        <dbReference type="SMART" id="SM00460"/>
    </source>
</evidence>
<dbReference type="PANTHER" id="PTHR33490">
    <property type="entry name" value="BLR5614 PROTEIN-RELATED"/>
    <property type="match status" value="1"/>
</dbReference>
<protein>
    <recommendedName>
        <fullName evidence="1">Transglutaminase-like domain-containing protein</fullName>
    </recommendedName>
</protein>
<dbReference type="PANTHER" id="PTHR33490:SF6">
    <property type="entry name" value="SLL1049 PROTEIN"/>
    <property type="match status" value="1"/>
</dbReference>
<dbReference type="Pfam" id="PF08379">
    <property type="entry name" value="Bact_transglu_N"/>
    <property type="match status" value="1"/>
</dbReference>
<dbReference type="SMART" id="SM00460">
    <property type="entry name" value="TGc"/>
    <property type="match status" value="1"/>
</dbReference>
<dbReference type="SUPFAM" id="SSF54001">
    <property type="entry name" value="Cysteine proteinases"/>
    <property type="match status" value="1"/>
</dbReference>
<dbReference type="AlphaFoldDB" id="A0A917B8X2"/>
<evidence type="ECO:0000313" key="2">
    <source>
        <dbReference type="EMBL" id="GGF30740.1"/>
    </source>
</evidence>
<name>A0A917B8X2_9ACTN</name>
<evidence type="ECO:0000313" key="3">
    <source>
        <dbReference type="Proteomes" id="UP000649179"/>
    </source>
</evidence>
<dbReference type="InterPro" id="IPR013589">
    <property type="entry name" value="Bac_transglu_N"/>
</dbReference>
<proteinExistence type="predicted"/>
<dbReference type="Pfam" id="PF01841">
    <property type="entry name" value="Transglut_core"/>
    <property type="match status" value="1"/>
</dbReference>
<organism evidence="2 3">
    <name type="scientific">Marmoricola endophyticus</name>
    <dbReference type="NCBI Taxonomy" id="2040280"/>
    <lineage>
        <taxon>Bacteria</taxon>
        <taxon>Bacillati</taxon>
        <taxon>Actinomycetota</taxon>
        <taxon>Actinomycetes</taxon>
        <taxon>Propionibacteriales</taxon>
        <taxon>Nocardioidaceae</taxon>
        <taxon>Marmoricola</taxon>
    </lineage>
</organism>
<comment type="caution">
    <text evidence="2">The sequence shown here is derived from an EMBL/GenBank/DDBJ whole genome shotgun (WGS) entry which is preliminary data.</text>
</comment>
<sequence length="278" mass="30464">MQLRIVHTTGYTYDARVGASFNEARLTPQTSTGQIVSYDRVEVSPKPWVYTYRDYWGTAVTAFEVFDPHDSLTVTATATVHTDRAPAPGPTLTWTDLADPDLLDEHTEYLTVPARVEPPTDLVQRCRELVGTQAPSAVARAVCDLVHDEIEYVSGSTDVATSAADAWTRRSGVCQDIAHLVIGALRSLGIPARYVSGYLHPDAEAVVGESVRGESHAWVEWWDGQWVGFDPTNATGIDDHHVVVAAGRDYDDVRPLHGIFSGSGSSEMFVDVEITRVH</sequence>
<gene>
    <name evidence="2" type="ORF">GCM10011519_00210</name>
</gene>
<dbReference type="RefSeq" id="WP_188777097.1">
    <property type="nucleotide sequence ID" value="NZ_BMKQ01000001.1"/>
</dbReference>
<feature type="domain" description="Transglutaminase-like" evidence="1">
    <location>
        <begin position="166"/>
        <end position="233"/>
    </location>
</feature>
<reference evidence="2" key="1">
    <citation type="journal article" date="2014" name="Int. J. Syst. Evol. Microbiol.">
        <title>Complete genome sequence of Corynebacterium casei LMG S-19264T (=DSM 44701T), isolated from a smear-ripened cheese.</title>
        <authorList>
            <consortium name="US DOE Joint Genome Institute (JGI-PGF)"/>
            <person name="Walter F."/>
            <person name="Albersmeier A."/>
            <person name="Kalinowski J."/>
            <person name="Ruckert C."/>
        </authorList>
    </citation>
    <scope>NUCLEOTIDE SEQUENCE</scope>
    <source>
        <strain evidence="2">CGMCC 1.16067</strain>
    </source>
</reference>